<keyword evidence="5 6" id="KW-0326">Glycosidase</keyword>
<dbReference type="PROSITE" id="PS00512">
    <property type="entry name" value="ALPHA_GALACTOSIDASE"/>
    <property type="match status" value="1"/>
</dbReference>
<dbReference type="Proteomes" id="UP001597262">
    <property type="component" value="Unassembled WGS sequence"/>
</dbReference>
<feature type="domain" description="Glycosyl hydrolase family 36 N-terminal" evidence="8">
    <location>
        <begin position="30"/>
        <end position="286"/>
    </location>
</feature>
<gene>
    <name evidence="9" type="ORF">ACFQ3W_18245</name>
</gene>
<dbReference type="Gene3D" id="3.20.20.70">
    <property type="entry name" value="Aldolase class I"/>
    <property type="match status" value="1"/>
</dbReference>
<dbReference type="InterPro" id="IPR031705">
    <property type="entry name" value="Glyco_hydro_36_C"/>
</dbReference>
<keyword evidence="4 6" id="KW-0378">Hydrolase</keyword>
<accession>A0ABW3S2L2</accession>
<reference evidence="10" key="1">
    <citation type="journal article" date="2019" name="Int. J. Syst. Evol. Microbiol.">
        <title>The Global Catalogue of Microorganisms (GCM) 10K type strain sequencing project: providing services to taxonomists for standard genome sequencing and annotation.</title>
        <authorList>
            <consortium name="The Broad Institute Genomics Platform"/>
            <consortium name="The Broad Institute Genome Sequencing Center for Infectious Disease"/>
            <person name="Wu L."/>
            <person name="Ma J."/>
        </authorList>
    </citation>
    <scope>NUCLEOTIDE SEQUENCE [LARGE SCALE GENOMIC DNA]</scope>
    <source>
        <strain evidence="10">CCUG 59189</strain>
    </source>
</reference>
<dbReference type="InterPro" id="IPR031704">
    <property type="entry name" value="Glyco_hydro_36_N"/>
</dbReference>
<evidence type="ECO:0000256" key="5">
    <source>
        <dbReference type="ARBA" id="ARBA00023295"/>
    </source>
</evidence>
<dbReference type="SUPFAM" id="SSF51445">
    <property type="entry name" value="(Trans)glycosidases"/>
    <property type="match status" value="1"/>
</dbReference>
<dbReference type="PIRSF" id="PIRSF005536">
    <property type="entry name" value="Agal"/>
    <property type="match status" value="1"/>
</dbReference>
<evidence type="ECO:0000256" key="2">
    <source>
        <dbReference type="ARBA" id="ARBA00006202"/>
    </source>
</evidence>
<dbReference type="Pfam" id="PF16874">
    <property type="entry name" value="Glyco_hydro_36C"/>
    <property type="match status" value="1"/>
</dbReference>
<organism evidence="9 10">
    <name type="scientific">Paenibacillus puldeungensis</name>
    <dbReference type="NCBI Taxonomy" id="696536"/>
    <lineage>
        <taxon>Bacteria</taxon>
        <taxon>Bacillati</taxon>
        <taxon>Bacillota</taxon>
        <taxon>Bacilli</taxon>
        <taxon>Bacillales</taxon>
        <taxon>Paenibacillaceae</taxon>
        <taxon>Paenibacillus</taxon>
    </lineage>
</organism>
<dbReference type="InterPro" id="IPR050985">
    <property type="entry name" value="Alpha-glycosidase_related"/>
</dbReference>
<evidence type="ECO:0000256" key="3">
    <source>
        <dbReference type="ARBA" id="ARBA00012755"/>
    </source>
</evidence>
<dbReference type="PRINTS" id="PR00743">
    <property type="entry name" value="GLHYDRLASE36"/>
</dbReference>
<keyword evidence="10" id="KW-1185">Reference proteome</keyword>
<evidence type="ECO:0000313" key="10">
    <source>
        <dbReference type="Proteomes" id="UP001597262"/>
    </source>
</evidence>
<comment type="caution">
    <text evidence="9">The sequence shown here is derived from an EMBL/GenBank/DDBJ whole genome shotgun (WGS) entry which is preliminary data.</text>
</comment>
<sequence length="740" mass="84847">MPIIYHEKSRQFHLYNDEISYIFCIMPNNQLGHLYYGKKIHDQEDFSHLLELGFRDMSPCVFEGNAKFSLEQVKQEISVYGAGDLRNCGLHILQEDGSHTTCFEYLKHEIVSGKPVLEGLPATYVENDGEAQTLRVFLMDEQLKCQVELQYTIYKNLPTLTRNIKISNLGEQKIQLDSAMSFNLDLPDKNYEMIDLTGAWGRERHIQTHALHQGIQSTYSLRGHSSHQYNPFIGLKRKETTEFSGEAIGLSLIYSGNFLAQVEVDTYDVTRVMMGIHPNGFSWGLQPGESFQTPEVVMVYSDKGLNKMSQTFHELYRTRLARGFWRDRTRPILINNWEATYMKFNEDKILEIARSAADLGIELFVLDDGWFGKRNTDTTSLGDWYPNKEKLPNGISGLASKITDLGLKFGLWFEPEMISKESDLYLKHSDWIMAVPYRSMSPGRNQYVLDLTKAEVIDYLDETISKILSESDISYVKWDMNRSMSEVFSVGRESDFQGKVYHQYILGLYELFERLTSKFPKVLFESCASGGGRFDPGMLYFCPQGWISDDTDAVERLKIQYGTSLVYPISSMGSHVSAVPNHQTSRSTSLATRGDVAYFGTFGYELDLSLLSDAEKETVREQIQFMKKDRELIHQGTFYRLVSPFEGNVTAWMILSKDRNRAIVGYYRTLTDVNVGYRRLKLAGLDTDKKYRIASADERSYYGDELMEIGILLNDSTSGDYLSKVPRGDFLSRLFILEAE</sequence>
<dbReference type="InterPro" id="IPR002252">
    <property type="entry name" value="Glyco_hydro_36"/>
</dbReference>
<protein>
    <recommendedName>
        <fullName evidence="3 6">Alpha-galactosidase</fullName>
        <ecNumber evidence="3 6">3.2.1.22</ecNumber>
    </recommendedName>
</protein>
<evidence type="ECO:0000313" key="9">
    <source>
        <dbReference type="EMBL" id="MFD1178235.1"/>
    </source>
</evidence>
<dbReference type="PANTHER" id="PTHR43053:SF3">
    <property type="entry name" value="ALPHA-GALACTOSIDASE C-RELATED"/>
    <property type="match status" value="1"/>
</dbReference>
<comment type="catalytic activity">
    <reaction evidence="1 6">
        <text>Hydrolysis of terminal, non-reducing alpha-D-galactose residues in alpha-D-galactosides, including galactose oligosaccharides, galactomannans and galactolipids.</text>
        <dbReference type="EC" id="3.2.1.22"/>
    </reaction>
</comment>
<dbReference type="InterPro" id="IPR000111">
    <property type="entry name" value="Glyco_hydro_27/36_CS"/>
</dbReference>
<dbReference type="EC" id="3.2.1.22" evidence="3 6"/>
<dbReference type="PANTHER" id="PTHR43053">
    <property type="entry name" value="GLYCOSIDASE FAMILY 31"/>
    <property type="match status" value="1"/>
</dbReference>
<dbReference type="Pfam" id="PF16875">
    <property type="entry name" value="Glyco_hydro_36N"/>
    <property type="match status" value="1"/>
</dbReference>
<dbReference type="EMBL" id="JBHTLM010000014">
    <property type="protein sequence ID" value="MFD1178235.1"/>
    <property type="molecule type" value="Genomic_DNA"/>
</dbReference>
<dbReference type="Pfam" id="PF02065">
    <property type="entry name" value="Melibiase"/>
    <property type="match status" value="1"/>
</dbReference>
<feature type="domain" description="Glycosyl hydrolase family 36 C-terminal" evidence="7">
    <location>
        <begin position="650"/>
        <end position="737"/>
    </location>
</feature>
<comment type="similarity">
    <text evidence="2">Belongs to the glycosyl hydrolase 36 family.</text>
</comment>
<dbReference type="InterPro" id="IPR013780">
    <property type="entry name" value="Glyco_hydro_b"/>
</dbReference>
<evidence type="ECO:0000256" key="4">
    <source>
        <dbReference type="ARBA" id="ARBA00022801"/>
    </source>
</evidence>
<evidence type="ECO:0000259" key="7">
    <source>
        <dbReference type="Pfam" id="PF16874"/>
    </source>
</evidence>
<dbReference type="CDD" id="cd14791">
    <property type="entry name" value="GH36"/>
    <property type="match status" value="1"/>
</dbReference>
<dbReference type="InterPro" id="IPR038417">
    <property type="entry name" value="Alpga-gal_N_sf"/>
</dbReference>
<evidence type="ECO:0000256" key="6">
    <source>
        <dbReference type="PIRNR" id="PIRNR005536"/>
    </source>
</evidence>
<evidence type="ECO:0000256" key="1">
    <source>
        <dbReference type="ARBA" id="ARBA00001255"/>
    </source>
</evidence>
<proteinExistence type="inferred from homology"/>
<dbReference type="RefSeq" id="WP_379320674.1">
    <property type="nucleotide sequence ID" value="NZ_JBHTLM010000014.1"/>
</dbReference>
<dbReference type="InterPro" id="IPR017853">
    <property type="entry name" value="GH"/>
</dbReference>
<name>A0ABW3S2L2_9BACL</name>
<evidence type="ECO:0000259" key="8">
    <source>
        <dbReference type="Pfam" id="PF16875"/>
    </source>
</evidence>
<dbReference type="InterPro" id="IPR013785">
    <property type="entry name" value="Aldolase_TIM"/>
</dbReference>
<dbReference type="Gene3D" id="2.60.40.1180">
    <property type="entry name" value="Golgi alpha-mannosidase II"/>
    <property type="match status" value="1"/>
</dbReference>
<dbReference type="Gene3D" id="2.70.98.60">
    <property type="entry name" value="alpha-galactosidase from lactobacil brevis"/>
    <property type="match status" value="1"/>
</dbReference>